<evidence type="ECO:0000256" key="8">
    <source>
        <dbReference type="ARBA" id="ARBA00023224"/>
    </source>
</evidence>
<feature type="transmembrane region" description="Helical" evidence="12">
    <location>
        <begin position="225"/>
        <end position="246"/>
    </location>
</feature>
<dbReference type="AlphaFoldDB" id="W8W3N7"/>
<evidence type="ECO:0000256" key="4">
    <source>
        <dbReference type="ARBA" id="ARBA00022989"/>
    </source>
</evidence>
<dbReference type="GO" id="GO:0004930">
    <property type="term" value="F:G protein-coupled receptor activity"/>
    <property type="evidence" value="ECO:0007669"/>
    <property type="project" value="UniProtKB-KW"/>
</dbReference>
<keyword evidence="8 10" id="KW-0807">Transducer</keyword>
<comment type="similarity">
    <text evidence="9">Belongs to the G-protein coupled receptor 1 family. Mas subfamily.</text>
</comment>
<dbReference type="PANTHER" id="PTHR11334">
    <property type="entry name" value="MAS-RELATED G-PROTEIN COUPLED RECEPTOR"/>
    <property type="match status" value="1"/>
</dbReference>
<evidence type="ECO:0000259" key="13">
    <source>
        <dbReference type="PROSITE" id="PS50262"/>
    </source>
</evidence>
<reference evidence="14" key="2">
    <citation type="journal article" date="2016" name="Data Brief">
        <title>Curated eutherian third party data gene data sets.</title>
        <authorList>
            <person name="Premzl M."/>
        </authorList>
    </citation>
    <scope>NUCLEOTIDE SEQUENCE</scope>
</reference>
<evidence type="ECO:0000256" key="7">
    <source>
        <dbReference type="ARBA" id="ARBA00023170"/>
    </source>
</evidence>
<protein>
    <submittedName>
        <fullName evidence="14">Mas-related G protein-coupled receptor G2</fullName>
    </submittedName>
</protein>
<comment type="subcellular location">
    <subcellularLocation>
        <location evidence="1">Cell membrane</location>
        <topology evidence="1">Multi-pass membrane protein</topology>
    </subcellularLocation>
</comment>
<dbReference type="InterPro" id="IPR017452">
    <property type="entry name" value="GPCR_Rhodpsn_7TM"/>
</dbReference>
<dbReference type="PRINTS" id="PR02108">
    <property type="entry name" value="MRGPCRFAMILY"/>
</dbReference>
<evidence type="ECO:0000256" key="1">
    <source>
        <dbReference type="ARBA" id="ARBA00004651"/>
    </source>
</evidence>
<evidence type="ECO:0000256" key="11">
    <source>
        <dbReference type="SAM" id="MobiDB-lite"/>
    </source>
</evidence>
<evidence type="ECO:0000256" key="3">
    <source>
        <dbReference type="ARBA" id="ARBA00022692"/>
    </source>
</evidence>
<evidence type="ECO:0000256" key="2">
    <source>
        <dbReference type="ARBA" id="ARBA00022475"/>
    </source>
</evidence>
<feature type="region of interest" description="Disordered" evidence="11">
    <location>
        <begin position="10"/>
        <end position="35"/>
    </location>
</feature>
<keyword evidence="7 10" id="KW-0675">Receptor</keyword>
<sequence length="346" mass="39127">MQRFVLIFTSPLPQGDHGSRAQEMFPEPRNDTGGFSPRTRPWLWDPKNGSELPTVNATANNTSNDDGYHSFFDAQNTVFLFTVLVSLCGLVGNGIVIWLLGFCIKRNPFSVYILNLAIADFTFLLCKTVRFIFFLIDFYIVILNLFLKAITLLCYLSSLSFLMAVCTERCLSVLFPIWYKCRRPSHLSAIVCALIWGLSFCPGLLTLLCSYFVNLSCEAIHSVYYVMFFLTFSVLCVSSLILVIQVQCFSWRRQSTKLYVIISLTVLVFLIFGLPLGVGLVALRFLQSFPYSDILLPICHLLSAVNSSVNPIIYFLVGRMRQHLGRKPLREVLQSALTDDTKLPEG</sequence>
<keyword evidence="3 10" id="KW-0812">Transmembrane</keyword>
<dbReference type="Pfam" id="PF00001">
    <property type="entry name" value="7tm_1"/>
    <property type="match status" value="1"/>
</dbReference>
<feature type="transmembrane region" description="Helical" evidence="12">
    <location>
        <begin position="112"/>
        <end position="133"/>
    </location>
</feature>
<feature type="transmembrane region" description="Helical" evidence="12">
    <location>
        <begin position="294"/>
        <end position="317"/>
    </location>
</feature>
<dbReference type="PANTHER" id="PTHR11334:SF29">
    <property type="entry name" value="MAS-RELATED G-PROTEIN COUPLED RECEPTOR MEMBER X2"/>
    <property type="match status" value="1"/>
</dbReference>
<feature type="transmembrane region" description="Helical" evidence="12">
    <location>
        <begin position="78"/>
        <end position="100"/>
    </location>
</feature>
<feature type="transmembrane region" description="Helical" evidence="12">
    <location>
        <begin position="187"/>
        <end position="213"/>
    </location>
</feature>
<evidence type="ECO:0000256" key="5">
    <source>
        <dbReference type="ARBA" id="ARBA00023040"/>
    </source>
</evidence>
<evidence type="ECO:0000256" key="12">
    <source>
        <dbReference type="SAM" id="Phobius"/>
    </source>
</evidence>
<name>W8W3N7_LOXAF</name>
<reference evidence="14" key="1">
    <citation type="journal article" date="2014" name="Gene">
        <title>Comparative genomic analysis of eutherian Mas-related G protein-coupled receptor genes.</title>
        <authorList>
            <person name="Premzl M."/>
        </authorList>
    </citation>
    <scope>NUCLEOTIDE SEQUENCE</scope>
</reference>
<feature type="transmembrane region" description="Helical" evidence="12">
    <location>
        <begin position="258"/>
        <end position="282"/>
    </location>
</feature>
<keyword evidence="5 10" id="KW-0297">G-protein coupled receptor</keyword>
<proteinExistence type="inferred from homology"/>
<dbReference type="PROSITE" id="PS50262">
    <property type="entry name" value="G_PROTEIN_RECEP_F1_2"/>
    <property type="match status" value="1"/>
</dbReference>
<dbReference type="EMBL" id="HG426181">
    <property type="protein sequence ID" value="CDG86299.1"/>
    <property type="molecule type" value="Genomic_DNA"/>
</dbReference>
<dbReference type="InterPro" id="IPR000276">
    <property type="entry name" value="GPCR_Rhodpsn"/>
</dbReference>
<dbReference type="GO" id="GO:0005886">
    <property type="term" value="C:plasma membrane"/>
    <property type="evidence" value="ECO:0007669"/>
    <property type="project" value="UniProtKB-SubCell"/>
</dbReference>
<dbReference type="FunFam" id="1.20.1070.10:FF:000193">
    <property type="entry name" value="Mas-related G-protein coupled receptor member E"/>
    <property type="match status" value="1"/>
</dbReference>
<evidence type="ECO:0000256" key="6">
    <source>
        <dbReference type="ARBA" id="ARBA00023136"/>
    </source>
</evidence>
<dbReference type="SUPFAM" id="SSF81321">
    <property type="entry name" value="Family A G protein-coupled receptor-like"/>
    <property type="match status" value="1"/>
</dbReference>
<dbReference type="InterPro" id="IPR026234">
    <property type="entry name" value="MRGPCRFAMILY"/>
</dbReference>
<keyword evidence="2" id="KW-1003">Cell membrane</keyword>
<evidence type="ECO:0000256" key="10">
    <source>
        <dbReference type="RuleBase" id="RU000688"/>
    </source>
</evidence>
<keyword evidence="6 12" id="KW-0472">Membrane</keyword>
<evidence type="ECO:0000313" key="14">
    <source>
        <dbReference type="EMBL" id="CDG86299.1"/>
    </source>
</evidence>
<dbReference type="Gene3D" id="1.20.1070.10">
    <property type="entry name" value="Rhodopsin 7-helix transmembrane proteins"/>
    <property type="match status" value="1"/>
</dbReference>
<feature type="transmembrane region" description="Helical" evidence="12">
    <location>
        <begin position="139"/>
        <end position="166"/>
    </location>
</feature>
<organism evidence="14">
    <name type="scientific">Loxodonta africana</name>
    <name type="common">African elephant</name>
    <dbReference type="NCBI Taxonomy" id="9785"/>
    <lineage>
        <taxon>Eukaryota</taxon>
        <taxon>Metazoa</taxon>
        <taxon>Chordata</taxon>
        <taxon>Craniata</taxon>
        <taxon>Vertebrata</taxon>
        <taxon>Euteleostomi</taxon>
        <taxon>Mammalia</taxon>
        <taxon>Eutheria</taxon>
        <taxon>Afrotheria</taxon>
        <taxon>Proboscidea</taxon>
        <taxon>Elephantidae</taxon>
        <taxon>Loxodonta</taxon>
    </lineage>
</organism>
<reference evidence="14" key="3">
    <citation type="journal article" date="2019" name="Gene Rep">
        <title>Eutherian third-party data gene collections.</title>
        <authorList>
            <person name="Premzl M."/>
        </authorList>
    </citation>
    <scope>NUCLEOTIDE SEQUENCE</scope>
</reference>
<dbReference type="HOGENOM" id="CLU_009579_4_1_1"/>
<dbReference type="PROSITE" id="PS00237">
    <property type="entry name" value="G_PROTEIN_RECEP_F1_1"/>
    <property type="match status" value="1"/>
</dbReference>
<accession>W8W3N7</accession>
<dbReference type="PRINTS" id="PR00237">
    <property type="entry name" value="GPCRRHODOPSN"/>
</dbReference>
<keyword evidence="4 12" id="KW-1133">Transmembrane helix</keyword>
<feature type="domain" description="G-protein coupled receptors family 1 profile" evidence="13">
    <location>
        <begin position="92"/>
        <end position="314"/>
    </location>
</feature>
<gene>
    <name evidence="14" type="primary">MGRG2</name>
</gene>
<evidence type="ECO:0000256" key="9">
    <source>
        <dbReference type="ARBA" id="ARBA00061394"/>
    </source>
</evidence>
<dbReference type="CDD" id="cd14973">
    <property type="entry name" value="7tmA_Mrgpr"/>
    <property type="match status" value="1"/>
</dbReference>